<keyword evidence="2" id="KW-1185">Reference proteome</keyword>
<organism evidence="1 2">
    <name type="scientific">Araneus ventricosus</name>
    <name type="common">Orbweaver spider</name>
    <name type="synonym">Epeira ventricosa</name>
    <dbReference type="NCBI Taxonomy" id="182803"/>
    <lineage>
        <taxon>Eukaryota</taxon>
        <taxon>Metazoa</taxon>
        <taxon>Ecdysozoa</taxon>
        <taxon>Arthropoda</taxon>
        <taxon>Chelicerata</taxon>
        <taxon>Arachnida</taxon>
        <taxon>Araneae</taxon>
        <taxon>Araneomorphae</taxon>
        <taxon>Entelegynae</taxon>
        <taxon>Araneoidea</taxon>
        <taxon>Araneidae</taxon>
        <taxon>Araneus</taxon>
    </lineage>
</organism>
<evidence type="ECO:0000313" key="1">
    <source>
        <dbReference type="EMBL" id="GBO24702.1"/>
    </source>
</evidence>
<dbReference type="AlphaFoldDB" id="A0A4Y2VJH9"/>
<protein>
    <submittedName>
        <fullName evidence="1">Uncharacterized protein</fullName>
    </submittedName>
</protein>
<sequence length="152" mass="17347">MDTCQEDNRFTLSTRNRTPKADTVQSRRNPTSSLLLKLSVPVQWPSSDTPGFSYPPRWVSPIDFKRDVAHATAAKLHLTPTFPDSFDTKKKNLNFAHGHWFDPDMFPASLIRRPSRLTDRTGLHPCWSQFTSDFVSFESLSSYTSIANVRTL</sequence>
<dbReference type="EMBL" id="BGPR01047645">
    <property type="protein sequence ID" value="GBO24702.1"/>
    <property type="molecule type" value="Genomic_DNA"/>
</dbReference>
<reference evidence="1 2" key="1">
    <citation type="journal article" date="2019" name="Sci. Rep.">
        <title>Orb-weaving spider Araneus ventricosus genome elucidates the spidroin gene catalogue.</title>
        <authorList>
            <person name="Kono N."/>
            <person name="Nakamura H."/>
            <person name="Ohtoshi R."/>
            <person name="Moran D.A.P."/>
            <person name="Shinohara A."/>
            <person name="Yoshida Y."/>
            <person name="Fujiwara M."/>
            <person name="Mori M."/>
            <person name="Tomita M."/>
            <person name="Arakawa K."/>
        </authorList>
    </citation>
    <scope>NUCLEOTIDE SEQUENCE [LARGE SCALE GENOMIC DNA]</scope>
</reference>
<dbReference type="Proteomes" id="UP000499080">
    <property type="component" value="Unassembled WGS sequence"/>
</dbReference>
<evidence type="ECO:0000313" key="2">
    <source>
        <dbReference type="Proteomes" id="UP000499080"/>
    </source>
</evidence>
<accession>A0A4Y2VJH9</accession>
<comment type="caution">
    <text evidence="1">The sequence shown here is derived from an EMBL/GenBank/DDBJ whole genome shotgun (WGS) entry which is preliminary data.</text>
</comment>
<proteinExistence type="predicted"/>
<gene>
    <name evidence="1" type="ORF">AVEN_246497_1</name>
</gene>
<name>A0A4Y2VJH9_ARAVE</name>